<evidence type="ECO:0000256" key="7">
    <source>
        <dbReference type="ARBA" id="ARBA00022908"/>
    </source>
</evidence>
<dbReference type="EMBL" id="UINC01001538">
    <property type="protein sequence ID" value="SUZ83137.1"/>
    <property type="molecule type" value="Genomic_DNA"/>
</dbReference>
<dbReference type="SUPFAM" id="SSF56349">
    <property type="entry name" value="DNA breaking-rejoining enzymes"/>
    <property type="match status" value="1"/>
</dbReference>
<name>A0A381QZQ9_9ZZZZ</name>
<evidence type="ECO:0000313" key="13">
    <source>
        <dbReference type="EMBL" id="SUZ83137.1"/>
    </source>
</evidence>
<evidence type="ECO:0000256" key="9">
    <source>
        <dbReference type="ARBA" id="ARBA00023172"/>
    </source>
</evidence>
<dbReference type="PANTHER" id="PTHR30349:SF81">
    <property type="entry name" value="TYROSINE RECOMBINASE XERC"/>
    <property type="match status" value="1"/>
</dbReference>
<dbReference type="GO" id="GO:0005737">
    <property type="term" value="C:cytoplasm"/>
    <property type="evidence" value="ECO:0007669"/>
    <property type="project" value="UniProtKB-SubCell"/>
</dbReference>
<feature type="domain" description="Tyr recombinase" evidence="11">
    <location>
        <begin position="108"/>
        <end position="292"/>
    </location>
</feature>
<dbReference type="HAMAP" id="MF_01808">
    <property type="entry name" value="Recomb_XerC_XerD"/>
    <property type="match status" value="1"/>
</dbReference>
<evidence type="ECO:0000256" key="1">
    <source>
        <dbReference type="ARBA" id="ARBA00004496"/>
    </source>
</evidence>
<sequence length="298" mass="34461">MWEYEIIEYKNFLKLERSLSENSISAYVSDVNKFVQFLEIKNLEISYVEIDSKIISNFLEYIVKLGVSSYTQARIISGIKSFFSYLLIEEKITVNPMELVEAPKLIRKLPDVLTLLNIEKILESIDLSTYEGTRNRAIIETLYSCGLRVSELNNLSIQNLFLDIGFIKVLGKGSKERLVPIGKPAIKFITIYINDYRNSMKIKEGNEGFLFLNRYGKKLTRNMIFIIVKDLSKKIGLKKNISPHTFRHSFATHMIEGGADLRAVQEMLGHESITTTEIYTHLNRDYLKQVVKEFHPRS</sequence>
<dbReference type="InterPro" id="IPR011010">
    <property type="entry name" value="DNA_brk_join_enz"/>
</dbReference>
<keyword evidence="9" id="KW-0233">DNA recombination</keyword>
<dbReference type="PANTHER" id="PTHR30349">
    <property type="entry name" value="PHAGE INTEGRASE-RELATED"/>
    <property type="match status" value="1"/>
</dbReference>
<evidence type="ECO:0000256" key="10">
    <source>
        <dbReference type="ARBA" id="ARBA00023306"/>
    </source>
</evidence>
<dbReference type="GO" id="GO:0006310">
    <property type="term" value="P:DNA recombination"/>
    <property type="evidence" value="ECO:0007669"/>
    <property type="project" value="UniProtKB-KW"/>
</dbReference>
<dbReference type="InterPro" id="IPR010998">
    <property type="entry name" value="Integrase_recombinase_N"/>
</dbReference>
<dbReference type="GO" id="GO:0009009">
    <property type="term" value="F:site-specific recombinase activity"/>
    <property type="evidence" value="ECO:0007669"/>
    <property type="project" value="InterPro"/>
</dbReference>
<dbReference type="Gene3D" id="1.10.443.10">
    <property type="entry name" value="Intergrase catalytic core"/>
    <property type="match status" value="1"/>
</dbReference>
<dbReference type="NCBIfam" id="TIGR02225">
    <property type="entry name" value="recomb_XerD"/>
    <property type="match status" value="1"/>
</dbReference>
<dbReference type="InterPro" id="IPR013762">
    <property type="entry name" value="Integrase-like_cat_sf"/>
</dbReference>
<reference evidence="13" key="1">
    <citation type="submission" date="2018-05" db="EMBL/GenBank/DDBJ databases">
        <authorList>
            <person name="Lanie J.A."/>
            <person name="Ng W.-L."/>
            <person name="Kazmierczak K.M."/>
            <person name="Andrzejewski T.M."/>
            <person name="Davidsen T.M."/>
            <person name="Wayne K.J."/>
            <person name="Tettelin H."/>
            <person name="Glass J.I."/>
            <person name="Rusch D."/>
            <person name="Podicherti R."/>
            <person name="Tsui H.-C.T."/>
            <person name="Winkler M.E."/>
        </authorList>
    </citation>
    <scope>NUCLEOTIDE SEQUENCE</scope>
</reference>
<keyword evidence="7" id="KW-0229">DNA integration</keyword>
<keyword evidence="6" id="KW-0159">Chromosome partition</keyword>
<evidence type="ECO:0000259" key="11">
    <source>
        <dbReference type="PROSITE" id="PS51898"/>
    </source>
</evidence>
<evidence type="ECO:0000259" key="12">
    <source>
        <dbReference type="PROSITE" id="PS51900"/>
    </source>
</evidence>
<keyword evidence="4" id="KW-0963">Cytoplasm</keyword>
<dbReference type="InterPro" id="IPR004107">
    <property type="entry name" value="Integrase_SAM-like_N"/>
</dbReference>
<gene>
    <name evidence="13" type="ORF">METZ01_LOCUS35991</name>
</gene>
<dbReference type="GO" id="GO:0003677">
    <property type="term" value="F:DNA binding"/>
    <property type="evidence" value="ECO:0007669"/>
    <property type="project" value="UniProtKB-KW"/>
</dbReference>
<evidence type="ECO:0000256" key="8">
    <source>
        <dbReference type="ARBA" id="ARBA00023125"/>
    </source>
</evidence>
<evidence type="ECO:0000256" key="3">
    <source>
        <dbReference type="ARBA" id="ARBA00015810"/>
    </source>
</evidence>
<feature type="domain" description="Core-binding (CB)" evidence="12">
    <location>
        <begin position="1"/>
        <end position="87"/>
    </location>
</feature>
<keyword evidence="8" id="KW-0238">DNA-binding</keyword>
<dbReference type="NCBIfam" id="NF001399">
    <property type="entry name" value="PRK00283.1"/>
    <property type="match status" value="1"/>
</dbReference>
<dbReference type="GO" id="GO:0051301">
    <property type="term" value="P:cell division"/>
    <property type="evidence" value="ECO:0007669"/>
    <property type="project" value="UniProtKB-KW"/>
</dbReference>
<dbReference type="InterPro" id="IPR050090">
    <property type="entry name" value="Tyrosine_recombinase_XerCD"/>
</dbReference>
<comment type="subcellular location">
    <subcellularLocation>
        <location evidence="1">Cytoplasm</location>
    </subcellularLocation>
</comment>
<dbReference type="InterPro" id="IPR002104">
    <property type="entry name" value="Integrase_catalytic"/>
</dbReference>
<dbReference type="GO" id="GO:0007059">
    <property type="term" value="P:chromosome segregation"/>
    <property type="evidence" value="ECO:0007669"/>
    <property type="project" value="UniProtKB-KW"/>
</dbReference>
<dbReference type="InterPro" id="IPR044068">
    <property type="entry name" value="CB"/>
</dbReference>
<accession>A0A381QZQ9</accession>
<proteinExistence type="inferred from homology"/>
<keyword evidence="5" id="KW-0132">Cell division</keyword>
<organism evidence="13">
    <name type="scientific">marine metagenome</name>
    <dbReference type="NCBI Taxonomy" id="408172"/>
    <lineage>
        <taxon>unclassified sequences</taxon>
        <taxon>metagenomes</taxon>
        <taxon>ecological metagenomes</taxon>
    </lineage>
</organism>
<keyword evidence="10" id="KW-0131">Cell cycle</keyword>
<evidence type="ECO:0000256" key="2">
    <source>
        <dbReference type="ARBA" id="ARBA00010450"/>
    </source>
</evidence>
<dbReference type="CDD" id="cd00798">
    <property type="entry name" value="INT_XerDC_C"/>
    <property type="match status" value="1"/>
</dbReference>
<evidence type="ECO:0000256" key="6">
    <source>
        <dbReference type="ARBA" id="ARBA00022829"/>
    </source>
</evidence>
<dbReference type="Pfam" id="PF02899">
    <property type="entry name" value="Phage_int_SAM_1"/>
    <property type="match status" value="1"/>
</dbReference>
<dbReference type="AlphaFoldDB" id="A0A381QZQ9"/>
<comment type="similarity">
    <text evidence="2">Belongs to the 'phage' integrase family. XerD subfamily.</text>
</comment>
<dbReference type="Gene3D" id="1.10.150.130">
    <property type="match status" value="1"/>
</dbReference>
<protein>
    <recommendedName>
        <fullName evidence="3">Tyrosine recombinase XerD</fullName>
    </recommendedName>
</protein>
<dbReference type="PROSITE" id="PS51900">
    <property type="entry name" value="CB"/>
    <property type="match status" value="1"/>
</dbReference>
<dbReference type="Pfam" id="PF00589">
    <property type="entry name" value="Phage_integrase"/>
    <property type="match status" value="1"/>
</dbReference>
<dbReference type="InterPro" id="IPR023009">
    <property type="entry name" value="Tyrosine_recombinase_XerC/XerD"/>
</dbReference>
<dbReference type="InterPro" id="IPR011932">
    <property type="entry name" value="Recomb_XerD"/>
</dbReference>
<evidence type="ECO:0000256" key="4">
    <source>
        <dbReference type="ARBA" id="ARBA00022490"/>
    </source>
</evidence>
<evidence type="ECO:0000256" key="5">
    <source>
        <dbReference type="ARBA" id="ARBA00022618"/>
    </source>
</evidence>
<dbReference type="PROSITE" id="PS51898">
    <property type="entry name" value="TYR_RECOMBINASE"/>
    <property type="match status" value="1"/>
</dbReference>